<evidence type="ECO:0000259" key="1">
    <source>
        <dbReference type="Pfam" id="PF13952"/>
    </source>
</evidence>
<dbReference type="Pfam" id="PF13952">
    <property type="entry name" value="DUF4216"/>
    <property type="match status" value="1"/>
</dbReference>
<reference evidence="2" key="1">
    <citation type="submission" date="2023-03" db="EMBL/GenBank/DDBJ databases">
        <title>Chromosome-scale reference genome and RAD-based genetic map of yellow starthistle (Centaurea solstitialis) reveal putative structural variation and QTLs associated with invader traits.</title>
        <authorList>
            <person name="Reatini B."/>
            <person name="Cang F.A."/>
            <person name="Jiang Q."/>
            <person name="Mckibben M.T.W."/>
            <person name="Barker M.S."/>
            <person name="Rieseberg L.H."/>
            <person name="Dlugosch K.M."/>
        </authorList>
    </citation>
    <scope>NUCLEOTIDE SEQUENCE</scope>
    <source>
        <strain evidence="2">CAN-66</strain>
        <tissue evidence="2">Leaf</tissue>
    </source>
</reference>
<gene>
    <name evidence="2" type="ORF">OSB04_007975</name>
</gene>
<dbReference type="Proteomes" id="UP001172457">
    <property type="component" value="Chromosome 2"/>
</dbReference>
<keyword evidence="3" id="KW-1185">Reference proteome</keyword>
<evidence type="ECO:0000313" key="2">
    <source>
        <dbReference type="EMBL" id="KAJ9562815.1"/>
    </source>
</evidence>
<comment type="caution">
    <text evidence="2">The sequence shown here is derived from an EMBL/GenBank/DDBJ whole genome shotgun (WGS) entry which is preliminary data.</text>
</comment>
<dbReference type="AlphaFoldDB" id="A0AA38TKV8"/>
<protein>
    <recommendedName>
        <fullName evidence="1">DUF4216 domain-containing protein</fullName>
    </recommendedName>
</protein>
<dbReference type="InterPro" id="IPR025312">
    <property type="entry name" value="DUF4216"/>
</dbReference>
<evidence type="ECO:0000313" key="3">
    <source>
        <dbReference type="Proteomes" id="UP001172457"/>
    </source>
</evidence>
<dbReference type="PANTHER" id="PTHR48258:SF9">
    <property type="entry name" value="OS01G0348150 PROTEIN"/>
    <property type="match status" value="1"/>
</dbReference>
<sequence length="401" mass="46810">MGPYIPGKFSGVRHGLRPSLLKCESGRSGHVRERSCGERQGEGARDIEVEFLQTSTGRGGKIKRNKKTLKEVGKSKGENKETIYWKKFNIWQRRLRYWRYNSVQHCIDFMHVEKNVCESIVGTLLHMNGKTKDGLASRMDLAHFGLSQSIPPDKHNTYDDGEDDHYINEGRPMSADNLMKVCPQMLSKAHFYVMLNRLEVEPYIGRHMDYLKNQYPAKGQAWLEKEHSKMFGEWLRDEVERELAISPDSIGENLRWISHDPHPEVMNYTAYHINGYLFRTKSREGRIYQNSGVGVEATDMHISCDDVTYDQAFYYRVLQEIWVLDYHTRKVPIFKCDWVDNKHGVKKDSLGYNLVELNRLGHKDDPFILASQALQVFYVKDQLDKKRSIVFMAPSKNYRYL</sequence>
<proteinExistence type="predicted"/>
<organism evidence="2 3">
    <name type="scientific">Centaurea solstitialis</name>
    <name type="common">yellow star-thistle</name>
    <dbReference type="NCBI Taxonomy" id="347529"/>
    <lineage>
        <taxon>Eukaryota</taxon>
        <taxon>Viridiplantae</taxon>
        <taxon>Streptophyta</taxon>
        <taxon>Embryophyta</taxon>
        <taxon>Tracheophyta</taxon>
        <taxon>Spermatophyta</taxon>
        <taxon>Magnoliopsida</taxon>
        <taxon>eudicotyledons</taxon>
        <taxon>Gunneridae</taxon>
        <taxon>Pentapetalae</taxon>
        <taxon>asterids</taxon>
        <taxon>campanulids</taxon>
        <taxon>Asterales</taxon>
        <taxon>Asteraceae</taxon>
        <taxon>Carduoideae</taxon>
        <taxon>Cardueae</taxon>
        <taxon>Centaureinae</taxon>
        <taxon>Centaurea</taxon>
    </lineage>
</organism>
<feature type="domain" description="DUF4216" evidence="1">
    <location>
        <begin position="324"/>
        <end position="386"/>
    </location>
</feature>
<dbReference type="PANTHER" id="PTHR48258">
    <property type="entry name" value="DUF4218 DOMAIN-CONTAINING PROTEIN-RELATED"/>
    <property type="match status" value="1"/>
</dbReference>
<accession>A0AA38TKV8</accession>
<dbReference type="EMBL" id="JARYMX010000002">
    <property type="protein sequence ID" value="KAJ9562815.1"/>
    <property type="molecule type" value="Genomic_DNA"/>
</dbReference>
<name>A0AA38TKV8_9ASTR</name>